<gene>
    <name evidence="2" type="ORF">EIH08_09370</name>
</gene>
<protein>
    <recommendedName>
        <fullName evidence="4">Glycosyltransferase RgtA/B/C/D-like domain-containing protein</fullName>
    </recommendedName>
</protein>
<evidence type="ECO:0008006" key="4">
    <source>
        <dbReference type="Google" id="ProtNLM"/>
    </source>
</evidence>
<reference evidence="3" key="1">
    <citation type="submission" date="2018-11" db="EMBL/GenBank/DDBJ databases">
        <title>Proposal to divide the Flavobacteriaceae and reorganize its genera based on Amino Acid Identity values calculated from whole genome sequences.</title>
        <authorList>
            <person name="Nicholson A.C."/>
            <person name="Gulvik C.A."/>
            <person name="Whitney A.M."/>
            <person name="Humrighouse B.W."/>
            <person name="Bell M."/>
            <person name="Holmes B."/>
            <person name="Steigerwalt A.B."/>
            <person name="Villarma A."/>
            <person name="Sheth M."/>
            <person name="Batra D."/>
            <person name="Pryor J."/>
            <person name="Bernardet J.-F."/>
            <person name="Hugo C."/>
            <person name="Kampfer P."/>
            <person name="Newman J.D."/>
            <person name="McQuiston J.R."/>
        </authorList>
    </citation>
    <scope>NUCLEOTIDE SEQUENCE [LARGE SCALE GENOMIC DNA]</scope>
    <source>
        <strain evidence="3">H4753</strain>
    </source>
</reference>
<feature type="transmembrane region" description="Helical" evidence="1">
    <location>
        <begin position="52"/>
        <end position="74"/>
    </location>
</feature>
<keyword evidence="1" id="KW-1133">Transmembrane helix</keyword>
<proteinExistence type="predicted"/>
<feature type="transmembrane region" description="Helical" evidence="1">
    <location>
        <begin position="318"/>
        <end position="335"/>
    </location>
</feature>
<feature type="transmembrane region" description="Helical" evidence="1">
    <location>
        <begin position="141"/>
        <end position="164"/>
    </location>
</feature>
<feature type="transmembrane region" description="Helical" evidence="1">
    <location>
        <begin position="170"/>
        <end position="186"/>
    </location>
</feature>
<dbReference type="RefSeq" id="WP_124785055.1">
    <property type="nucleotide sequence ID" value="NZ_CP034171.1"/>
</dbReference>
<dbReference type="Proteomes" id="UP000282297">
    <property type="component" value="Chromosome"/>
</dbReference>
<feature type="transmembrane region" description="Helical" evidence="1">
    <location>
        <begin position="12"/>
        <end position="32"/>
    </location>
</feature>
<name>A0A3G8WI77_9FLAO</name>
<evidence type="ECO:0000256" key="1">
    <source>
        <dbReference type="SAM" id="Phobius"/>
    </source>
</evidence>
<keyword evidence="1" id="KW-0472">Membrane</keyword>
<evidence type="ECO:0000313" key="2">
    <source>
        <dbReference type="EMBL" id="AZI20875.1"/>
    </source>
</evidence>
<sequence length="410" mass="47918">MRNKFCEFSTAIILVILYELLCYFFIVLKKPITGDEHHFYETIVIFSKNLTWGTILSYDELITPLTFIIYGWFAKTFGTDLHTVRIVSLIIGFFTHTFFFVLLKNILRQPFIYWGLFIIWLLNPYILGFNGLVFTDGLSNLLIVGFLFAVYKNHYMLAFLAASLLIYTRQYNILIVGAAGIYYLLLASKDKGLNLKMLLSLALGSATIIPLFIMWRGFSPVGAMSEKLTAVPFIFYAESLPVYIYCIFIFVLPISGFIIWHSKISKKEWYFIIIFTLFYYNLFPVAPSFIAVQDGFHTVGLFDKLVTLIFGNNIVKHLLLYLSFLFGSVLFYLFVKEFFLRRYNLKSLDFHRFSLIYLIIFLAAMMVNFQIWEKYFTQVLPVVLIMSGKLLEQKLPQLSDNFKRLRRFKA</sequence>
<feature type="transmembrane region" description="Helical" evidence="1">
    <location>
        <begin position="198"/>
        <end position="218"/>
    </location>
</feature>
<feature type="transmembrane region" description="Helical" evidence="1">
    <location>
        <begin position="242"/>
        <end position="260"/>
    </location>
</feature>
<feature type="transmembrane region" description="Helical" evidence="1">
    <location>
        <begin position="269"/>
        <end position="292"/>
    </location>
</feature>
<keyword evidence="1" id="KW-0812">Transmembrane</keyword>
<feature type="transmembrane region" description="Helical" evidence="1">
    <location>
        <begin position="86"/>
        <end position="106"/>
    </location>
</feature>
<accession>A0A3G8WI77</accession>
<dbReference type="AlphaFoldDB" id="A0A3G8WI77"/>
<organism evidence="2 3">
    <name type="scientific">Chryseobacterium taklimakanense</name>
    <dbReference type="NCBI Taxonomy" id="536441"/>
    <lineage>
        <taxon>Bacteria</taxon>
        <taxon>Pseudomonadati</taxon>
        <taxon>Bacteroidota</taxon>
        <taxon>Flavobacteriia</taxon>
        <taxon>Flavobacteriales</taxon>
        <taxon>Weeksellaceae</taxon>
        <taxon>Chryseobacterium group</taxon>
        <taxon>Chryseobacterium</taxon>
    </lineage>
</organism>
<feature type="transmembrane region" description="Helical" evidence="1">
    <location>
        <begin position="355"/>
        <end position="372"/>
    </location>
</feature>
<dbReference type="EMBL" id="CP034171">
    <property type="protein sequence ID" value="AZI20875.1"/>
    <property type="molecule type" value="Genomic_DNA"/>
</dbReference>
<evidence type="ECO:0000313" key="3">
    <source>
        <dbReference type="Proteomes" id="UP000282297"/>
    </source>
</evidence>
<feature type="transmembrane region" description="Helical" evidence="1">
    <location>
        <begin position="112"/>
        <end position="134"/>
    </location>
</feature>